<protein>
    <submittedName>
        <fullName evidence="2">Predicted protein</fullName>
    </submittedName>
</protein>
<feature type="compositionally biased region" description="Polar residues" evidence="1">
    <location>
        <begin position="1"/>
        <end position="34"/>
    </location>
</feature>
<evidence type="ECO:0000256" key="1">
    <source>
        <dbReference type="SAM" id="MobiDB-lite"/>
    </source>
</evidence>
<dbReference type="STRING" id="526221.C9S712"/>
<name>C9S712_VERA1</name>
<dbReference type="EMBL" id="DS985214">
    <property type="protein sequence ID" value="EEY14623.1"/>
    <property type="molecule type" value="Genomic_DNA"/>
</dbReference>
<keyword evidence="3" id="KW-1185">Reference proteome</keyword>
<accession>C9S712</accession>
<gene>
    <name evidence="2" type="ORF">VDBG_00731</name>
</gene>
<feature type="compositionally biased region" description="Polar residues" evidence="1">
    <location>
        <begin position="104"/>
        <end position="135"/>
    </location>
</feature>
<sequence>MASSTPALSSQGDNNTCHTCRSNTTNPVSPTSQGFDRPALIRADSSPAEARSPQPGLAPPPPSFGFQRAPIDPSKVVCLGPLPGNVTLPGYSPDPRLRGLDVPRSSTPGSNWSPGNTAVSSNRSESCEQQQQQANRGGLGTLPEHQRIDADLEMVHVPQMAERRYSWEEERSHGTRES</sequence>
<dbReference type="RefSeq" id="XP_003009049.1">
    <property type="nucleotide sequence ID" value="XM_003009003.1"/>
</dbReference>
<evidence type="ECO:0000313" key="2">
    <source>
        <dbReference type="EMBL" id="EEY14623.1"/>
    </source>
</evidence>
<organism evidence="3">
    <name type="scientific">Verticillium alfalfae (strain VaMs.102 / ATCC MYA-4576 / FGSC 10136)</name>
    <name type="common">Verticillium wilt of alfalfa</name>
    <name type="synonym">Verticillium albo-atrum</name>
    <dbReference type="NCBI Taxonomy" id="526221"/>
    <lineage>
        <taxon>Eukaryota</taxon>
        <taxon>Fungi</taxon>
        <taxon>Dikarya</taxon>
        <taxon>Ascomycota</taxon>
        <taxon>Pezizomycotina</taxon>
        <taxon>Sordariomycetes</taxon>
        <taxon>Hypocreomycetidae</taxon>
        <taxon>Glomerellales</taxon>
        <taxon>Plectosphaerellaceae</taxon>
        <taxon>Verticillium</taxon>
    </lineage>
</organism>
<evidence type="ECO:0000313" key="3">
    <source>
        <dbReference type="Proteomes" id="UP000008698"/>
    </source>
</evidence>
<feature type="region of interest" description="Disordered" evidence="1">
    <location>
        <begin position="1"/>
        <end position="151"/>
    </location>
</feature>
<reference evidence="3" key="1">
    <citation type="journal article" date="2011" name="PLoS Pathog.">
        <title>Comparative genomics yields insights into niche adaptation of plant vascular wilt pathogens.</title>
        <authorList>
            <person name="Klosterman S.J."/>
            <person name="Subbarao K.V."/>
            <person name="Kang S."/>
            <person name="Veronese P."/>
            <person name="Gold S.E."/>
            <person name="Thomma B.P.H.J."/>
            <person name="Chen Z."/>
            <person name="Henrissat B."/>
            <person name="Lee Y.-H."/>
            <person name="Park J."/>
            <person name="Garcia-Pedrajas M.D."/>
            <person name="Barbara D.J."/>
            <person name="Anchieta A."/>
            <person name="de Jonge R."/>
            <person name="Santhanam P."/>
            <person name="Maruthachalam K."/>
            <person name="Atallah Z."/>
            <person name="Amyotte S.G."/>
            <person name="Paz Z."/>
            <person name="Inderbitzin P."/>
            <person name="Hayes R.J."/>
            <person name="Heiman D.I."/>
            <person name="Young S."/>
            <person name="Zeng Q."/>
            <person name="Engels R."/>
            <person name="Galagan J."/>
            <person name="Cuomo C.A."/>
            <person name="Dobinson K.F."/>
            <person name="Ma L.-J."/>
        </authorList>
    </citation>
    <scope>NUCLEOTIDE SEQUENCE [LARGE SCALE GENOMIC DNA]</scope>
    <source>
        <strain evidence="3">VaMs.102 / ATCC MYA-4576 / FGSC 10136</strain>
    </source>
</reference>
<proteinExistence type="predicted"/>
<dbReference type="OrthoDB" id="5233646at2759"/>
<dbReference type="HOGENOM" id="CLU_1511731_0_0_1"/>
<dbReference type="GeneID" id="9530622"/>
<dbReference type="KEGG" id="val:VDBG_00731"/>
<dbReference type="Proteomes" id="UP000008698">
    <property type="component" value="Unassembled WGS sequence"/>
</dbReference>
<dbReference type="AlphaFoldDB" id="C9S712"/>